<keyword evidence="2" id="KW-1185">Reference proteome</keyword>
<gene>
    <name evidence="1" type="ORF">RHMOL_Rhmol10G0165900</name>
</gene>
<evidence type="ECO:0000313" key="1">
    <source>
        <dbReference type="EMBL" id="KAI8535331.1"/>
    </source>
</evidence>
<comment type="caution">
    <text evidence="1">The sequence shown here is derived from an EMBL/GenBank/DDBJ whole genome shotgun (WGS) entry which is preliminary data.</text>
</comment>
<sequence>MAIYRRGFPKDVIFRDIERTELTSSIRALRVQPFIFVLFCAVLTMGMPRWFGRNNRLRTFSYCVLILAVALTAFVIEYERRLIQAFDDRWRLEA</sequence>
<reference evidence="1" key="1">
    <citation type="submission" date="2022-02" db="EMBL/GenBank/DDBJ databases">
        <title>Plant Genome Project.</title>
        <authorList>
            <person name="Zhang R.-G."/>
        </authorList>
    </citation>
    <scope>NUCLEOTIDE SEQUENCE</scope>
    <source>
        <strain evidence="1">AT1</strain>
    </source>
</reference>
<accession>A0ACC0M2V5</accession>
<dbReference type="EMBL" id="CM046397">
    <property type="protein sequence ID" value="KAI8535331.1"/>
    <property type="molecule type" value="Genomic_DNA"/>
</dbReference>
<protein>
    <submittedName>
        <fullName evidence="1">Uncharacterized protein</fullName>
    </submittedName>
</protein>
<organism evidence="1 2">
    <name type="scientific">Rhododendron molle</name>
    <name type="common">Chinese azalea</name>
    <name type="synonym">Azalea mollis</name>
    <dbReference type="NCBI Taxonomy" id="49168"/>
    <lineage>
        <taxon>Eukaryota</taxon>
        <taxon>Viridiplantae</taxon>
        <taxon>Streptophyta</taxon>
        <taxon>Embryophyta</taxon>
        <taxon>Tracheophyta</taxon>
        <taxon>Spermatophyta</taxon>
        <taxon>Magnoliopsida</taxon>
        <taxon>eudicotyledons</taxon>
        <taxon>Gunneridae</taxon>
        <taxon>Pentapetalae</taxon>
        <taxon>asterids</taxon>
        <taxon>Ericales</taxon>
        <taxon>Ericaceae</taxon>
        <taxon>Ericoideae</taxon>
        <taxon>Rhodoreae</taxon>
        <taxon>Rhododendron</taxon>
    </lineage>
</organism>
<name>A0ACC0M2V5_RHOML</name>
<dbReference type="Proteomes" id="UP001062846">
    <property type="component" value="Chromosome 10"/>
</dbReference>
<proteinExistence type="predicted"/>
<evidence type="ECO:0000313" key="2">
    <source>
        <dbReference type="Proteomes" id="UP001062846"/>
    </source>
</evidence>